<keyword evidence="11" id="KW-0234">DNA repair</keyword>
<dbReference type="InterPro" id="IPR005122">
    <property type="entry name" value="Uracil-DNA_glycosylase-like"/>
</dbReference>
<evidence type="ECO:0000256" key="6">
    <source>
        <dbReference type="ARBA" id="ARBA00022723"/>
    </source>
</evidence>
<dbReference type="SUPFAM" id="SSF52141">
    <property type="entry name" value="Uracil-DNA glycosylase-like"/>
    <property type="match status" value="1"/>
</dbReference>
<proteinExistence type="inferred from homology"/>
<evidence type="ECO:0000256" key="10">
    <source>
        <dbReference type="ARBA" id="ARBA00023014"/>
    </source>
</evidence>
<gene>
    <name evidence="14" type="ORF">CARN6_2767</name>
</gene>
<organism evidence="14">
    <name type="scientific">mine drainage metagenome</name>
    <dbReference type="NCBI Taxonomy" id="410659"/>
    <lineage>
        <taxon>unclassified sequences</taxon>
        <taxon>metagenomes</taxon>
        <taxon>ecological metagenomes</taxon>
    </lineage>
</organism>
<keyword evidence="5" id="KW-0004">4Fe-4S</keyword>
<comment type="similarity">
    <text evidence="2">Belongs to the uracil-DNA glycosylase (UDG) superfamily. Type 4 (UDGa) family.</text>
</comment>
<dbReference type="SMART" id="SM00987">
    <property type="entry name" value="UreE_C"/>
    <property type="match status" value="1"/>
</dbReference>
<evidence type="ECO:0000256" key="4">
    <source>
        <dbReference type="ARBA" id="ARBA00019403"/>
    </source>
</evidence>
<evidence type="ECO:0000259" key="13">
    <source>
        <dbReference type="SMART" id="SM00986"/>
    </source>
</evidence>
<feature type="domain" description="Uracil-DNA glycosylase-like" evidence="13">
    <location>
        <begin position="165"/>
        <end position="312"/>
    </location>
</feature>
<dbReference type="NCBIfam" id="TIGR00758">
    <property type="entry name" value="UDG_fam4"/>
    <property type="match status" value="1"/>
</dbReference>
<evidence type="ECO:0000313" key="14">
    <source>
        <dbReference type="EMBL" id="CBI06658.1"/>
    </source>
</evidence>
<dbReference type="AlphaFoldDB" id="E6QHE4"/>
<comment type="caution">
    <text evidence="14">The sequence shown here is derived from an EMBL/GenBank/DDBJ whole genome shotgun (WGS) entry which is preliminary data.</text>
</comment>
<evidence type="ECO:0000256" key="12">
    <source>
        <dbReference type="SAM" id="MobiDB-lite"/>
    </source>
</evidence>
<accession>E6QHE4</accession>
<keyword evidence="9" id="KW-0408">Iron</keyword>
<dbReference type="InterPro" id="IPR051536">
    <property type="entry name" value="UDG_Type-4/5"/>
</dbReference>
<dbReference type="Gene3D" id="3.40.470.10">
    <property type="entry name" value="Uracil-DNA glycosylase-like domain"/>
    <property type="match status" value="1"/>
</dbReference>
<dbReference type="PANTHER" id="PTHR33693:SF1">
    <property type="entry name" value="TYPE-4 URACIL-DNA GLYCOSYLASE"/>
    <property type="match status" value="1"/>
</dbReference>
<dbReference type="GO" id="GO:0016779">
    <property type="term" value="F:nucleotidyltransferase activity"/>
    <property type="evidence" value="ECO:0007669"/>
    <property type="project" value="UniProtKB-KW"/>
</dbReference>
<reference evidence="14" key="1">
    <citation type="submission" date="2009-10" db="EMBL/GenBank/DDBJ databases">
        <title>Diversity of trophic interactions inside an arsenic-rich microbial ecosystem.</title>
        <authorList>
            <person name="Bertin P.N."/>
            <person name="Heinrich-Salmeron A."/>
            <person name="Pelletier E."/>
            <person name="Goulhen-Chollet F."/>
            <person name="Arsene-Ploetze F."/>
            <person name="Gallien S."/>
            <person name="Calteau A."/>
            <person name="Vallenet D."/>
            <person name="Casiot C."/>
            <person name="Chane-Woon-Ming B."/>
            <person name="Giloteaux L."/>
            <person name="Barakat M."/>
            <person name="Bonnefoy V."/>
            <person name="Bruneel O."/>
            <person name="Chandler M."/>
            <person name="Cleiss J."/>
            <person name="Duran R."/>
            <person name="Elbaz-Poulichet F."/>
            <person name="Fonknechten N."/>
            <person name="Lauga B."/>
            <person name="Mornico D."/>
            <person name="Ortet P."/>
            <person name="Schaeffer C."/>
            <person name="Siguier P."/>
            <person name="Alexander Thil Smith A."/>
            <person name="Van Dorsselaer A."/>
            <person name="Weissenbach J."/>
            <person name="Medigue C."/>
            <person name="Le Paslier D."/>
        </authorList>
    </citation>
    <scope>NUCLEOTIDE SEQUENCE</scope>
</reference>
<dbReference type="GO" id="GO:0046872">
    <property type="term" value="F:metal ion binding"/>
    <property type="evidence" value="ECO:0007669"/>
    <property type="project" value="UniProtKB-KW"/>
</dbReference>
<evidence type="ECO:0000256" key="8">
    <source>
        <dbReference type="ARBA" id="ARBA00022801"/>
    </source>
</evidence>
<evidence type="ECO:0000256" key="9">
    <source>
        <dbReference type="ARBA" id="ARBA00023004"/>
    </source>
</evidence>
<sequence length="321" mass="35094">MRRHGKRGVPGRLRRDAAGGRGSQPAQSERGEELAGHGHGQKIAGIFRGGGKARRGELLPSRSQTLEQRCAQSLQERGFWGNLCQAELLPRRKWQGGCARDEEGTLNRMDAAMEEMGLHPLWRLKPGKANEFPDEHAAMGWEEMKSAIESCTACPLHKGRNRTVVGAGCEKADWFFIGEAPGAEEDLKGEPFVGQAGKLLDNMLASIGLSRESNVYIANTVKCRPPANRNPEPSEMAACHPFLSRQIELVGPKLIVLLGRIAAQSVLDSDASISSLRGKVHACGNIPAIVTYHPAYLLRNPMDKSKAWEDLCFARKVMTGL</sequence>
<keyword evidence="7" id="KW-0227">DNA damage</keyword>
<dbReference type="GO" id="GO:0051539">
    <property type="term" value="F:4 iron, 4 sulfur cluster binding"/>
    <property type="evidence" value="ECO:0007669"/>
    <property type="project" value="UniProtKB-KW"/>
</dbReference>
<evidence type="ECO:0000256" key="11">
    <source>
        <dbReference type="ARBA" id="ARBA00023204"/>
    </source>
</evidence>
<dbReference type="EMBL" id="CABQ01000005">
    <property type="protein sequence ID" value="CBI06658.1"/>
    <property type="molecule type" value="Genomic_DNA"/>
</dbReference>
<dbReference type="GO" id="GO:0006281">
    <property type="term" value="P:DNA repair"/>
    <property type="evidence" value="ECO:0007669"/>
    <property type="project" value="UniProtKB-KW"/>
</dbReference>
<keyword evidence="14" id="KW-0548">Nucleotidyltransferase</keyword>
<evidence type="ECO:0000256" key="1">
    <source>
        <dbReference type="ARBA" id="ARBA00001400"/>
    </source>
</evidence>
<comment type="catalytic activity">
    <reaction evidence="1">
        <text>Hydrolyzes single-stranded DNA or mismatched double-stranded DNA and polynucleotides, releasing free uracil.</text>
        <dbReference type="EC" id="3.2.2.27"/>
    </reaction>
</comment>
<feature type="region of interest" description="Disordered" evidence="12">
    <location>
        <begin position="1"/>
        <end position="46"/>
    </location>
</feature>
<keyword evidence="8" id="KW-0378">Hydrolase</keyword>
<dbReference type="EC" id="3.2.2.27" evidence="3"/>
<dbReference type="CDD" id="cd10030">
    <property type="entry name" value="UDG-F4_TTUDGA_SPO1dp_like"/>
    <property type="match status" value="1"/>
</dbReference>
<keyword evidence="14" id="KW-0808">Transferase</keyword>
<dbReference type="GO" id="GO:0004844">
    <property type="term" value="F:uracil DNA N-glycosylase activity"/>
    <property type="evidence" value="ECO:0007669"/>
    <property type="project" value="UniProtKB-EC"/>
</dbReference>
<name>E6QHE4_9ZZZZ</name>
<protein>
    <recommendedName>
        <fullName evidence="4">Type-4 uracil-DNA glycosylase</fullName>
        <ecNumber evidence="3">3.2.2.27</ecNumber>
    </recommendedName>
</protein>
<dbReference type="InterPro" id="IPR036895">
    <property type="entry name" value="Uracil-DNA_glycosylase-like_sf"/>
</dbReference>
<keyword evidence="6" id="KW-0479">Metal-binding</keyword>
<dbReference type="InterPro" id="IPR005273">
    <property type="entry name" value="Ura-DNA_glyco_family4"/>
</dbReference>
<dbReference type="PANTHER" id="PTHR33693">
    <property type="entry name" value="TYPE-5 URACIL-DNA GLYCOSYLASE"/>
    <property type="match status" value="1"/>
</dbReference>
<evidence type="ECO:0000256" key="2">
    <source>
        <dbReference type="ARBA" id="ARBA00006521"/>
    </source>
</evidence>
<dbReference type="SMART" id="SM00986">
    <property type="entry name" value="UDG"/>
    <property type="match status" value="1"/>
</dbReference>
<evidence type="ECO:0000256" key="5">
    <source>
        <dbReference type="ARBA" id="ARBA00022485"/>
    </source>
</evidence>
<evidence type="ECO:0000256" key="7">
    <source>
        <dbReference type="ARBA" id="ARBA00022763"/>
    </source>
</evidence>
<keyword evidence="10" id="KW-0411">Iron-sulfur</keyword>
<dbReference type="Pfam" id="PF03167">
    <property type="entry name" value="UDG"/>
    <property type="match status" value="1"/>
</dbReference>
<evidence type="ECO:0000256" key="3">
    <source>
        <dbReference type="ARBA" id="ARBA00012030"/>
    </source>
</evidence>